<gene>
    <name evidence="1" type="ORF">DI551_07345</name>
</gene>
<evidence type="ECO:0000313" key="2">
    <source>
        <dbReference type="Proteomes" id="UP000249417"/>
    </source>
</evidence>
<organism evidence="1 2">
    <name type="scientific">Micavibrio aeruginosavorus</name>
    <dbReference type="NCBI Taxonomy" id="349221"/>
    <lineage>
        <taxon>Bacteria</taxon>
        <taxon>Pseudomonadati</taxon>
        <taxon>Bdellovibrionota</taxon>
        <taxon>Bdellovibrionia</taxon>
        <taxon>Bdellovibrionales</taxon>
        <taxon>Pseudobdellovibrionaceae</taxon>
        <taxon>Micavibrio</taxon>
    </lineage>
</organism>
<protein>
    <recommendedName>
        <fullName evidence="3">Lipocalin-like domain-containing protein</fullName>
    </recommendedName>
</protein>
<dbReference type="AlphaFoldDB" id="A0A2W5MVV2"/>
<name>A0A2W5MVV2_9BACT</name>
<evidence type="ECO:0008006" key="3">
    <source>
        <dbReference type="Google" id="ProtNLM"/>
    </source>
</evidence>
<evidence type="ECO:0000313" key="1">
    <source>
        <dbReference type="EMBL" id="PZQ45431.1"/>
    </source>
</evidence>
<sequence length="126" mass="14163">MPHPLDGKYLVTSTTDYNGPLEKKSDGETEIRDGQTRRYDRANCLWTSQFKILNETQVEMTSIADPVNADIDFLLTRPDGSPTRDAVTYKTVLKLARKDDKIQMSGQISYGGDLTFLTMRKTGPLS</sequence>
<comment type="caution">
    <text evidence="1">The sequence shown here is derived from an EMBL/GenBank/DDBJ whole genome shotgun (WGS) entry which is preliminary data.</text>
</comment>
<accession>A0A2W5MVV2</accession>
<reference evidence="1 2" key="1">
    <citation type="submission" date="2017-08" db="EMBL/GenBank/DDBJ databases">
        <title>Infants hospitalized years apart are colonized by the same room-sourced microbial strains.</title>
        <authorList>
            <person name="Brooks B."/>
            <person name="Olm M.R."/>
            <person name="Firek B.A."/>
            <person name="Baker R."/>
            <person name="Thomas B.C."/>
            <person name="Morowitz M.J."/>
            <person name="Banfield J.F."/>
        </authorList>
    </citation>
    <scope>NUCLEOTIDE SEQUENCE [LARGE SCALE GENOMIC DNA]</scope>
    <source>
        <strain evidence="1">S2_005_002_R2_29</strain>
    </source>
</reference>
<proteinExistence type="predicted"/>
<dbReference type="EMBL" id="QFQB01000049">
    <property type="protein sequence ID" value="PZQ45431.1"/>
    <property type="molecule type" value="Genomic_DNA"/>
</dbReference>
<dbReference type="Proteomes" id="UP000249417">
    <property type="component" value="Unassembled WGS sequence"/>
</dbReference>